<organism evidence="1">
    <name type="scientific">Tanacetum cinerariifolium</name>
    <name type="common">Dalmatian daisy</name>
    <name type="synonym">Chrysanthemum cinerariifolium</name>
    <dbReference type="NCBI Taxonomy" id="118510"/>
    <lineage>
        <taxon>Eukaryota</taxon>
        <taxon>Viridiplantae</taxon>
        <taxon>Streptophyta</taxon>
        <taxon>Embryophyta</taxon>
        <taxon>Tracheophyta</taxon>
        <taxon>Spermatophyta</taxon>
        <taxon>Magnoliopsida</taxon>
        <taxon>eudicotyledons</taxon>
        <taxon>Gunneridae</taxon>
        <taxon>Pentapetalae</taxon>
        <taxon>asterids</taxon>
        <taxon>campanulids</taxon>
        <taxon>Asterales</taxon>
        <taxon>Asteraceae</taxon>
        <taxon>Asteroideae</taxon>
        <taxon>Anthemideae</taxon>
        <taxon>Anthemidinae</taxon>
        <taxon>Tanacetum</taxon>
    </lineage>
</organism>
<protein>
    <recommendedName>
        <fullName evidence="2">Histone deacetylase 14</fullName>
    </recommendedName>
</protein>
<comment type="caution">
    <text evidence="1">The sequence shown here is derived from an EMBL/GenBank/DDBJ whole genome shotgun (WGS) entry which is preliminary data.</text>
</comment>
<name>A0A699GTB5_TANCI</name>
<gene>
    <name evidence="1" type="ORF">Tci_167911</name>
</gene>
<sequence>MANDNVPAPAPIRSDDQTLPFAAWVPIGKSNFVLDLQKNLIFQISVDILQNTNFFRAFTALASLDEDWFRLDANLLREALEITPVDQDHQFMSPPSGKTSGFDRPRYLVLQMLQGIINSTNIDYVELMWEEFIQAIQTFIIDKANLDSPTKKGKKTKPHVIPYSRFTKLIIYYLGRHHNIHQRSRSPFNLAEDDLSLGNLEFIPKDKIDEFFGMKIPEELITDNIRNVPYYNAYLEMVAKYERRIVAAKEGEKSTKPTYLRKADKGKVIKAQTMKSSLKLVDELDEEQDQPEPQGTGEEYDLERAIQMSLELFQAQGQAYVGGVAIC</sequence>
<proteinExistence type="predicted"/>
<dbReference type="EMBL" id="BKCJ010040095">
    <property type="protein sequence ID" value="GEV95934.1"/>
    <property type="molecule type" value="Genomic_DNA"/>
</dbReference>
<evidence type="ECO:0000313" key="1">
    <source>
        <dbReference type="EMBL" id="GEV95934.1"/>
    </source>
</evidence>
<reference evidence="1" key="1">
    <citation type="journal article" date="2019" name="Sci. Rep.">
        <title>Draft genome of Tanacetum cinerariifolium, the natural source of mosquito coil.</title>
        <authorList>
            <person name="Yamashiro T."/>
            <person name="Shiraishi A."/>
            <person name="Satake H."/>
            <person name="Nakayama K."/>
        </authorList>
    </citation>
    <scope>NUCLEOTIDE SEQUENCE</scope>
</reference>
<evidence type="ECO:0008006" key="2">
    <source>
        <dbReference type="Google" id="ProtNLM"/>
    </source>
</evidence>
<accession>A0A699GTB5</accession>
<dbReference type="AlphaFoldDB" id="A0A699GTB5"/>